<feature type="signal peptide" evidence="1">
    <location>
        <begin position="1"/>
        <end position="20"/>
    </location>
</feature>
<protein>
    <submittedName>
        <fullName evidence="2">Uncharacterized protein</fullName>
    </submittedName>
</protein>
<comment type="caution">
    <text evidence="2">The sequence shown here is derived from an EMBL/GenBank/DDBJ whole genome shotgun (WGS) entry which is preliminary data.</text>
</comment>
<reference evidence="2" key="1">
    <citation type="submission" date="2022-09" db="EMBL/GenBank/DDBJ databases">
        <title>Fusarium specimens isolated from Avocado Roots.</title>
        <authorList>
            <person name="Stajich J."/>
            <person name="Roper C."/>
            <person name="Heimlech-Rivalta G."/>
        </authorList>
    </citation>
    <scope>NUCLEOTIDE SEQUENCE</scope>
    <source>
        <strain evidence="2">CF00095</strain>
    </source>
</reference>
<proteinExistence type="predicted"/>
<feature type="chain" id="PRO_5046305058" evidence="1">
    <location>
        <begin position="21"/>
        <end position="327"/>
    </location>
</feature>
<evidence type="ECO:0000256" key="1">
    <source>
        <dbReference type="SAM" id="SignalP"/>
    </source>
</evidence>
<organism evidence="2 3">
    <name type="scientific">Fusarium equiseti</name>
    <name type="common">Fusarium scirpi</name>
    <dbReference type="NCBI Taxonomy" id="61235"/>
    <lineage>
        <taxon>Eukaryota</taxon>
        <taxon>Fungi</taxon>
        <taxon>Dikarya</taxon>
        <taxon>Ascomycota</taxon>
        <taxon>Pezizomycotina</taxon>
        <taxon>Sordariomycetes</taxon>
        <taxon>Hypocreomycetidae</taxon>
        <taxon>Hypocreales</taxon>
        <taxon>Nectriaceae</taxon>
        <taxon>Fusarium</taxon>
        <taxon>Fusarium incarnatum-equiseti species complex</taxon>
    </lineage>
</organism>
<dbReference type="Proteomes" id="UP001152024">
    <property type="component" value="Unassembled WGS sequence"/>
</dbReference>
<evidence type="ECO:0000313" key="3">
    <source>
        <dbReference type="Proteomes" id="UP001152024"/>
    </source>
</evidence>
<gene>
    <name evidence="2" type="ORF">NW768_007813</name>
</gene>
<keyword evidence="1" id="KW-0732">Signal</keyword>
<sequence length="327" mass="34305">MRASFVTRFGLGLLVESVRASPCKPHSTTAISAASSSSWTVDVSGPTIVSSVETQVSSTTLGLDIIENTTTTTAEDTATTTDVSSSSIIFSVETPISSTILEPDVTEGTTTAADTATAIDVEGTTTTELTTTSEATSEAVTSTMSSDFISLAVTTTTSEATTSNMPTTTTSEAPWPLETFALISSSESGPLMGSAGLYRATYFGADDRSYAPLILTIEPETNRLRLNGGRYLCTSWGAFEWPGAILTCDDENSEVKYIECTQANNGELSCRGKAAQCGMGAGGLTCSSNGDYVSQFLVQQQEDGYRLFLAYGPSDEFSSVTLKAVQT</sequence>
<keyword evidence="3" id="KW-1185">Reference proteome</keyword>
<accession>A0ABQ8R8U8</accession>
<name>A0ABQ8R8U8_FUSEQ</name>
<evidence type="ECO:0000313" key="2">
    <source>
        <dbReference type="EMBL" id="KAJ4129278.1"/>
    </source>
</evidence>
<dbReference type="EMBL" id="JAOQBH010000011">
    <property type="protein sequence ID" value="KAJ4129278.1"/>
    <property type="molecule type" value="Genomic_DNA"/>
</dbReference>